<dbReference type="GO" id="GO:0005524">
    <property type="term" value="F:ATP binding"/>
    <property type="evidence" value="ECO:0007669"/>
    <property type="project" value="InterPro"/>
</dbReference>
<dbReference type="PANTHER" id="PTHR30486">
    <property type="entry name" value="TWITCHING MOTILITY PROTEIN PILT"/>
    <property type="match status" value="1"/>
</dbReference>
<evidence type="ECO:0000313" key="4">
    <source>
        <dbReference type="Proteomes" id="UP000295135"/>
    </source>
</evidence>
<dbReference type="SUPFAM" id="SSF52540">
    <property type="entry name" value="P-loop containing nucleoside triphosphate hydrolases"/>
    <property type="match status" value="1"/>
</dbReference>
<dbReference type="Gene3D" id="3.30.450.90">
    <property type="match status" value="1"/>
</dbReference>
<feature type="domain" description="Bacterial type II secretion system protein E" evidence="2">
    <location>
        <begin position="201"/>
        <end position="215"/>
    </location>
</feature>
<comment type="similarity">
    <text evidence="1">Belongs to the GSP E family.</text>
</comment>
<dbReference type="Gene3D" id="3.40.50.300">
    <property type="entry name" value="P-loop containing nucleotide triphosphate hydrolases"/>
    <property type="match status" value="1"/>
</dbReference>
<dbReference type="InterPro" id="IPR006321">
    <property type="entry name" value="PilT/PilU"/>
</dbReference>
<organism evidence="3 4">
    <name type="scientific">Sulfuritortus calidifontis</name>
    <dbReference type="NCBI Taxonomy" id="1914471"/>
    <lineage>
        <taxon>Bacteria</taxon>
        <taxon>Pseudomonadati</taxon>
        <taxon>Pseudomonadota</taxon>
        <taxon>Betaproteobacteria</taxon>
        <taxon>Nitrosomonadales</taxon>
        <taxon>Thiobacillaceae</taxon>
        <taxon>Sulfuritortus</taxon>
    </lineage>
</organism>
<name>A0A4R3K0E0_9PROT</name>
<keyword evidence="4" id="KW-1185">Reference proteome</keyword>
<reference evidence="3 4" key="1">
    <citation type="submission" date="2019-03" db="EMBL/GenBank/DDBJ databases">
        <title>Genomic Encyclopedia of Type Strains, Phase IV (KMG-IV): sequencing the most valuable type-strain genomes for metagenomic binning, comparative biology and taxonomic classification.</title>
        <authorList>
            <person name="Goeker M."/>
        </authorList>
    </citation>
    <scope>NUCLEOTIDE SEQUENCE [LARGE SCALE GENOMIC DNA]</scope>
    <source>
        <strain evidence="3 4">DSM 103923</strain>
    </source>
</reference>
<dbReference type="AlphaFoldDB" id="A0A4R3K0E0"/>
<gene>
    <name evidence="3" type="ORF">EDC61_102111</name>
</gene>
<dbReference type="GO" id="GO:0016887">
    <property type="term" value="F:ATP hydrolysis activity"/>
    <property type="evidence" value="ECO:0007669"/>
    <property type="project" value="InterPro"/>
</dbReference>
<dbReference type="Pfam" id="PF00437">
    <property type="entry name" value="T2SSE"/>
    <property type="match status" value="1"/>
</dbReference>
<evidence type="ECO:0000256" key="1">
    <source>
        <dbReference type="ARBA" id="ARBA00006611"/>
    </source>
</evidence>
<comment type="caution">
    <text evidence="3">The sequence shown here is derived from an EMBL/GenBank/DDBJ whole genome shotgun (WGS) entry which is preliminary data.</text>
</comment>
<dbReference type="NCBIfam" id="TIGR01420">
    <property type="entry name" value="pilT_fam"/>
    <property type="match status" value="1"/>
</dbReference>
<evidence type="ECO:0000259" key="2">
    <source>
        <dbReference type="PROSITE" id="PS00662"/>
    </source>
</evidence>
<accession>A0A4R3K0E0</accession>
<dbReference type="PROSITE" id="PS00662">
    <property type="entry name" value="T2SP_E"/>
    <property type="match status" value="1"/>
</dbReference>
<dbReference type="RefSeq" id="WP_269470952.1">
    <property type="nucleotide sequence ID" value="NZ_AP018721.1"/>
</dbReference>
<sequence>MKTDSQYFKFVAGLLKLMVDKGGSDLFVTVGAPPSIKLHGEMTPVNNTPVTREQAEELVASVMNDKQRQEFQETHECNWAISLEGIGRFRMNAYVQRSSPGMVCRTINTTIPNFDELGLPPVLKEVMMEKRGLVLMVGGTGSGKSTSLAAMLDHRNVNSKGHIISVEDPIEFVHPHKGCLVMQREVGVDTDSWFAALKNTLRQAPDVILIGEIRDRDTMDYAIAFAETGHLCLATLHANNSNQALDRIINFFPIDRRDQLLMDLSLNLKALVSQRLIPKKGGGRVPAVEIMINSPLISDLILKGDVHEIKPIMAKSRDHGMQTFDQALFDLAMAGQIERETALRYADSYNELRLMFKLHGGGEGDEDDKTKDLSIV</sequence>
<dbReference type="InterPro" id="IPR027417">
    <property type="entry name" value="P-loop_NTPase"/>
</dbReference>
<proteinExistence type="inferred from homology"/>
<dbReference type="Proteomes" id="UP000295135">
    <property type="component" value="Unassembled WGS sequence"/>
</dbReference>
<dbReference type="InterPro" id="IPR050921">
    <property type="entry name" value="T4SS_GSP_E_ATPase"/>
</dbReference>
<dbReference type="EMBL" id="SLZY01000002">
    <property type="protein sequence ID" value="TCS73341.1"/>
    <property type="molecule type" value="Genomic_DNA"/>
</dbReference>
<protein>
    <submittedName>
        <fullName evidence="3">Twitching motility protein PilU</fullName>
    </submittedName>
</protein>
<evidence type="ECO:0000313" key="3">
    <source>
        <dbReference type="EMBL" id="TCS73341.1"/>
    </source>
</evidence>
<dbReference type="CDD" id="cd01131">
    <property type="entry name" value="PilT"/>
    <property type="match status" value="1"/>
</dbReference>
<dbReference type="InterPro" id="IPR001482">
    <property type="entry name" value="T2SS/T4SS_dom"/>
</dbReference>
<dbReference type="PANTHER" id="PTHR30486:SF12">
    <property type="entry name" value="TYPE IV PILUS ATPASE PILU"/>
    <property type="match status" value="1"/>
</dbReference>